<name>A0AAE2VB82_9BACT</name>
<gene>
    <name evidence="3" type="ORF">JIN83_04735</name>
</gene>
<dbReference type="EMBL" id="JAENIG010000002">
    <property type="protein sequence ID" value="MBK1854250.1"/>
    <property type="molecule type" value="Genomic_DNA"/>
</dbReference>
<evidence type="ECO:0000313" key="3">
    <source>
        <dbReference type="EMBL" id="MBK1854250.1"/>
    </source>
</evidence>
<dbReference type="PROSITE" id="PS51257">
    <property type="entry name" value="PROKAR_LIPOPROTEIN"/>
    <property type="match status" value="1"/>
</dbReference>
<organism evidence="3 4">
    <name type="scientific">Oceaniferula flava</name>
    <dbReference type="NCBI Taxonomy" id="2800421"/>
    <lineage>
        <taxon>Bacteria</taxon>
        <taxon>Pseudomonadati</taxon>
        <taxon>Verrucomicrobiota</taxon>
        <taxon>Verrucomicrobiia</taxon>
        <taxon>Verrucomicrobiales</taxon>
        <taxon>Verrucomicrobiaceae</taxon>
        <taxon>Oceaniferula</taxon>
    </lineage>
</organism>
<keyword evidence="4" id="KW-1185">Reference proteome</keyword>
<accession>A0AAE2VB82</accession>
<evidence type="ECO:0000313" key="4">
    <source>
        <dbReference type="Proteomes" id="UP000634206"/>
    </source>
</evidence>
<keyword evidence="1" id="KW-0812">Transmembrane</keyword>
<evidence type="ECO:0000256" key="1">
    <source>
        <dbReference type="SAM" id="Phobius"/>
    </source>
</evidence>
<evidence type="ECO:0000256" key="2">
    <source>
        <dbReference type="SAM" id="SignalP"/>
    </source>
</evidence>
<protein>
    <submittedName>
        <fullName evidence="3">Uncharacterized protein</fullName>
    </submittedName>
</protein>
<reference evidence="3" key="1">
    <citation type="submission" date="2021-01" db="EMBL/GenBank/DDBJ databases">
        <title>Modified the classification status of verrucomicrobia.</title>
        <authorList>
            <person name="Feng X."/>
        </authorList>
    </citation>
    <scope>NUCLEOTIDE SEQUENCE</scope>
    <source>
        <strain evidence="3">5K15</strain>
    </source>
</reference>
<keyword evidence="2" id="KW-0732">Signal</keyword>
<proteinExistence type="predicted"/>
<feature type="signal peptide" evidence="2">
    <location>
        <begin position="1"/>
        <end position="23"/>
    </location>
</feature>
<dbReference type="Proteomes" id="UP000634206">
    <property type="component" value="Unassembled WGS sequence"/>
</dbReference>
<sequence length="611" mass="67035">MRPIFLRLLIVAFALLGCAQLPAQHQLARNVYDTKSNTWVKVTCLFGSLPAYGYVPIRVEMNNATEIDRNLTLEFTSKDHSGFGSESGSRLNSSFEFSCDAESRETYDFIVPVTTIFQTSTYDTGSELIMKLNCSGFPQVSGSLSSVLSYDWPSVVASSALYVPNASTLTSHISSSSRSSSNVEFASSFDPSNMSTDWRAYIGRDVMMLTSTDWTKLDPGARNAILEWNRLGGRLLIYTSAASETFASLQIDSNSPADSGSRVIQRSFGTVSLLPLPTSGRLDATATTAMVRGNSTGKTQLTPGYSSLGQHTNYYHLLYSYAAKWPLLDILGQKHFNTVFFILILLAFAILIGPINLFVFAKAGNRHKLFITTPIISLAASALLIVLILFQDGFGGRGHRMVLMEIQPQENKAYIIQEQAARTGVLLGASFETSERTLMTPVALSPSRWSRVTTDSNAPSSYTANEGDDGLDASGDWFQSRSIHGHLLQSVRSTRGRIELSPEAGAPVLTSTFDYDLGTVFYQSKDGAWWTSDALGKGNSVTLSPSSKSAFQKWFVTQRHQFSSGNAKQLDFLARQPGRFYALTENAPAIETYRSIKWLSTNTLITGHIAR</sequence>
<dbReference type="AlphaFoldDB" id="A0AAE2VB82"/>
<dbReference type="RefSeq" id="WP_309488854.1">
    <property type="nucleotide sequence ID" value="NZ_JAENIG010000002.1"/>
</dbReference>
<comment type="caution">
    <text evidence="3">The sequence shown here is derived from an EMBL/GenBank/DDBJ whole genome shotgun (WGS) entry which is preliminary data.</text>
</comment>
<keyword evidence="1" id="KW-0472">Membrane</keyword>
<feature type="transmembrane region" description="Helical" evidence="1">
    <location>
        <begin position="339"/>
        <end position="360"/>
    </location>
</feature>
<keyword evidence="1" id="KW-1133">Transmembrane helix</keyword>
<feature type="transmembrane region" description="Helical" evidence="1">
    <location>
        <begin position="369"/>
        <end position="390"/>
    </location>
</feature>
<feature type="chain" id="PRO_5042150062" evidence="2">
    <location>
        <begin position="24"/>
        <end position="611"/>
    </location>
</feature>